<dbReference type="Pfam" id="PF18759">
    <property type="entry name" value="Plavaka"/>
    <property type="match status" value="1"/>
</dbReference>
<keyword evidence="3" id="KW-1185">Reference proteome</keyword>
<feature type="region of interest" description="Disordered" evidence="1">
    <location>
        <begin position="49"/>
        <end position="71"/>
    </location>
</feature>
<organism evidence="2 3">
    <name type="scientific">Mycena indigotica</name>
    <dbReference type="NCBI Taxonomy" id="2126181"/>
    <lineage>
        <taxon>Eukaryota</taxon>
        <taxon>Fungi</taxon>
        <taxon>Dikarya</taxon>
        <taxon>Basidiomycota</taxon>
        <taxon>Agaricomycotina</taxon>
        <taxon>Agaricomycetes</taxon>
        <taxon>Agaricomycetidae</taxon>
        <taxon>Agaricales</taxon>
        <taxon>Marasmiineae</taxon>
        <taxon>Mycenaceae</taxon>
        <taxon>Mycena</taxon>
    </lineage>
</organism>
<dbReference type="InterPro" id="IPR041078">
    <property type="entry name" value="Plavaka"/>
</dbReference>
<dbReference type="RefSeq" id="XP_037217983.1">
    <property type="nucleotide sequence ID" value="XM_037364741.1"/>
</dbReference>
<feature type="region of interest" description="Disordered" evidence="1">
    <location>
        <begin position="87"/>
        <end position="117"/>
    </location>
</feature>
<sequence length="979" mass="111158">MVPSILSSPFSPLAPAMPKCAFCSARIATKQGLVSHQMQNKRCLQVQERLSQREDKNEAFHDSPRLKTGTDEAMDIDFNSEQVNELLHDPEEPPRQRPRVEEVPDDTTNDPISSYDPRYLHRQQYPSDRKAGKGQWKESTPFEEWRQATENSGEEICSPFPSLEDWDIGRWLIRSGLSQGSIDEFLHLKKVRDKLEPPFATSRAFFKHIDSLPAGPAWMCTPMNITGDELDGNGNAKVEVVKLWHRNPLECIAELLGNPAFKSEQTFKPMRLFRTRNESTGELGNREYDEMWTGTWWWDTQDLLDDGATIIPIILSSDKTQLSKSVRRQPNSRATVLLGYIPVPKLDCYSKTARKVGAYRIFHDCMRKMLESLVDAGKEGVDIVCADGWVRWCFPLLAAYIADYPEQCLVVCCQENSCPRCSCPPKERGSTTEFPMRSQAETLRVLEAQAKGLRPKEFSELNLRPVNPFWADLPHCDIHSCITPDLLHQLHKGVFADHISSWAAESMGGAEEERKKKLDARFKAMPRHPTLRHFANGTSVIKQWTGSEYRGLAKTFLGAIHDVVDERVTAVTRHLLDFMGYAHFQVHTEDSLAAMEAAWVNMHEYLPVFRELGPERTDFNIPKLHNIRHYVDSIRLLGTADGYNTENTERLHIDLAKNGYRASNRRDYIQQMTHWLTRQEAARVIRPPQTLIGMTGTRQMRRGDDPGDEDSEDNPEIVACNVSARPGYPNLSVTEIESRFQVRDFLFYLQQFLARNNLPGGGLLSPTTHFGAFKRASLHPSAIRAAETEAETADIVQAILATKGSISNQGITRGSAAKFSTVLARQFVIYLRTIDLGLQAAQVKLIFRLPSSVCAYPHPLVYVHWFTAFNNPLSDLETASGLSRISHSTSVGQRRASIISLADIVQTCHLIPKFADPINPNWNCDNVLTEATSFYFNPYLWYRDFFFFRYTTYLVSEYHKRKAADLAAVLARGANHINY</sequence>
<name>A0A8H6SFF3_9AGAR</name>
<evidence type="ECO:0000313" key="2">
    <source>
        <dbReference type="EMBL" id="KAF7298595.1"/>
    </source>
</evidence>
<dbReference type="GeneID" id="59347257"/>
<accession>A0A8H6SFF3</accession>
<dbReference type="Proteomes" id="UP000636479">
    <property type="component" value="Unassembled WGS sequence"/>
</dbReference>
<evidence type="ECO:0000256" key="1">
    <source>
        <dbReference type="SAM" id="MobiDB-lite"/>
    </source>
</evidence>
<dbReference type="EMBL" id="JACAZF010000007">
    <property type="protein sequence ID" value="KAF7298595.1"/>
    <property type="molecule type" value="Genomic_DNA"/>
</dbReference>
<feature type="compositionally biased region" description="Basic and acidic residues" evidence="1">
    <location>
        <begin position="87"/>
        <end position="102"/>
    </location>
</feature>
<protein>
    <submittedName>
        <fullName evidence="2">Uncharacterized protein</fullName>
    </submittedName>
</protein>
<proteinExistence type="predicted"/>
<reference evidence="2" key="1">
    <citation type="submission" date="2020-05" db="EMBL/GenBank/DDBJ databases">
        <title>Mycena genomes resolve the evolution of fungal bioluminescence.</title>
        <authorList>
            <person name="Tsai I.J."/>
        </authorList>
    </citation>
    <scope>NUCLEOTIDE SEQUENCE</scope>
    <source>
        <strain evidence="2">171206Taipei</strain>
    </source>
</reference>
<feature type="compositionally biased region" description="Basic and acidic residues" evidence="1">
    <location>
        <begin position="50"/>
        <end position="70"/>
    </location>
</feature>
<gene>
    <name evidence="2" type="ORF">MIND_00806500</name>
</gene>
<comment type="caution">
    <text evidence="2">The sequence shown here is derived from an EMBL/GenBank/DDBJ whole genome shotgun (WGS) entry which is preliminary data.</text>
</comment>
<dbReference type="OrthoDB" id="2418900at2759"/>
<evidence type="ECO:0000313" key="3">
    <source>
        <dbReference type="Proteomes" id="UP000636479"/>
    </source>
</evidence>
<dbReference type="AlphaFoldDB" id="A0A8H6SFF3"/>